<dbReference type="KEGG" id="vg:16605366"/>
<evidence type="ECO:0000313" key="2">
    <source>
        <dbReference type="EMBL" id="AGO83579.1"/>
    </source>
</evidence>
<feature type="region of interest" description="Disordered" evidence="1">
    <location>
        <begin position="464"/>
        <end position="505"/>
    </location>
</feature>
<feature type="compositionally biased region" description="Acidic residues" evidence="1">
    <location>
        <begin position="429"/>
        <end position="439"/>
    </location>
</feature>
<feature type="compositionally biased region" description="Basic and acidic residues" evidence="1">
    <location>
        <begin position="480"/>
        <end position="495"/>
    </location>
</feature>
<name>S4VT11_9VIRU</name>
<feature type="compositionally biased region" description="Acidic residues" evidence="1">
    <location>
        <begin position="215"/>
        <end position="248"/>
    </location>
</feature>
<feature type="compositionally biased region" description="Acidic residues" evidence="1">
    <location>
        <begin position="466"/>
        <end position="479"/>
    </location>
</feature>
<organism evidence="2 3">
    <name type="scientific">Pandoravirus salinus</name>
    <dbReference type="NCBI Taxonomy" id="1349410"/>
    <lineage>
        <taxon>Viruses</taxon>
        <taxon>Pandoravirus</taxon>
    </lineage>
</organism>
<dbReference type="Proteomes" id="UP000204584">
    <property type="component" value="Segment"/>
</dbReference>
<evidence type="ECO:0000256" key="1">
    <source>
        <dbReference type="SAM" id="MobiDB-lite"/>
    </source>
</evidence>
<keyword evidence="3" id="KW-1185">Reference proteome</keyword>
<proteinExistence type="predicted"/>
<feature type="region of interest" description="Disordered" evidence="1">
    <location>
        <begin position="1"/>
        <end position="47"/>
    </location>
</feature>
<gene>
    <name evidence="2" type="ORF">psal_cds_127</name>
</gene>
<feature type="compositionally biased region" description="Basic and acidic residues" evidence="1">
    <location>
        <begin position="36"/>
        <end position="45"/>
    </location>
</feature>
<feature type="compositionally biased region" description="Basic and acidic residues" evidence="1">
    <location>
        <begin position="1"/>
        <end position="20"/>
    </location>
</feature>
<dbReference type="RefSeq" id="YP_008436641.1">
    <property type="nucleotide sequence ID" value="NC_022098.1"/>
</dbReference>
<evidence type="ECO:0008006" key="4">
    <source>
        <dbReference type="Google" id="ProtNLM"/>
    </source>
</evidence>
<reference evidence="2 3" key="1">
    <citation type="journal article" date="2013" name="Science">
        <title>Pandoraviruses: amoeba viruses with genomes up to 2.5 Mb reaching that of parasitic eukaryotes.</title>
        <authorList>
            <person name="Philippe N."/>
            <person name="Legendre M."/>
            <person name="Doutre G."/>
            <person name="Coute Y."/>
            <person name="Poirot O."/>
            <person name="Lescot M."/>
            <person name="Arslan D."/>
            <person name="Seltzer V."/>
            <person name="Bertaux L."/>
            <person name="Bruley C."/>
            <person name="Garin J."/>
            <person name="Claverie J.M."/>
            <person name="Abergel C."/>
        </authorList>
    </citation>
    <scope>NUCLEOTIDE SEQUENCE [LARGE SCALE GENOMIC DNA]</scope>
</reference>
<evidence type="ECO:0000313" key="3">
    <source>
        <dbReference type="Proteomes" id="UP000204584"/>
    </source>
</evidence>
<sequence length="686" mass="74978">MTTINRDKEKGARDLSRRGCDGASGRVSVGLGRRPQRCEKSDGTTRKWRRRQRLQSPCKVGLCEKKKRQGGSVRRVDRAARGLWNHKTPQDTAFMAALACAPSLLDLPTEVLAIVVAWLGRPKDMVGLGATCSRMHVTCKDTAERHMRVARLAAWASIDAFVDEWQRIAVDCDDKGVALRLADRRRICAAKSCDAADGSNGDQNGAEDSHHDASSDDEGDYAYDVYDAGDSDDAQDSGDAGSDVDDDDAGPYLAGGFVGRRCVRGPVFNVDSPAFAHCTHTPDWSLHCKLPDGTTDFVCDTCARGVSITLDDPDHTRWPMSRIRLGAPHVWANRHCNSPTSYARTPPVVDGLRVPAGMDAWIDADAAAHLTRDICRARRLLDAEYGPSGVINYYDHEAYNDNSAYDADAVAKLGVVPRTVVQSDLGYNDSDDGESDDDNSTAIGRVKRQSAACAASWYATGHADDVDGDVDGKEEDDDINKDFDVDGHDQNKGFGDDDDDDDDCESNECEVVLDKNGKGAPCHDPFRHLTLSSRYAWWGSAGPAPLVRIYHAPVSTMGNLRAWLPIGMTVGRHRQPHRGQIARYVLVCCDASSPLWGAAMAVRSVTDRWPCISWLPAADNITAALAVYRQSVHKPTAGASLREGFVDWLCTARRTPAPWTWEARRNAASARGQPVLPRWTGFPHFG</sequence>
<accession>S4VT11</accession>
<protein>
    <recommendedName>
        <fullName evidence="4">F-box domain containing protein</fullName>
    </recommendedName>
</protein>
<dbReference type="GeneID" id="16605366"/>
<feature type="region of interest" description="Disordered" evidence="1">
    <location>
        <begin position="194"/>
        <end position="248"/>
    </location>
</feature>
<feature type="compositionally biased region" description="Acidic residues" evidence="1">
    <location>
        <begin position="496"/>
        <end position="505"/>
    </location>
</feature>
<dbReference type="EMBL" id="KC977571">
    <property type="protein sequence ID" value="AGO83579.1"/>
    <property type="molecule type" value="Genomic_DNA"/>
</dbReference>
<feature type="region of interest" description="Disordered" evidence="1">
    <location>
        <begin position="424"/>
        <end position="444"/>
    </location>
</feature>